<organism evidence="3 4">
    <name type="scientific">Legionella clemsonensis</name>
    <dbReference type="NCBI Taxonomy" id="1867846"/>
    <lineage>
        <taxon>Bacteria</taxon>
        <taxon>Pseudomonadati</taxon>
        <taxon>Pseudomonadota</taxon>
        <taxon>Gammaproteobacteria</taxon>
        <taxon>Legionellales</taxon>
        <taxon>Legionellaceae</taxon>
        <taxon>Legionella</taxon>
    </lineage>
</organism>
<feature type="coiled-coil region" evidence="1">
    <location>
        <begin position="341"/>
        <end position="403"/>
    </location>
</feature>
<name>A0A222NZ38_9GAMM</name>
<dbReference type="KEGG" id="lcd:clem_01365"/>
<dbReference type="Proteomes" id="UP000201728">
    <property type="component" value="Chromosome"/>
</dbReference>
<feature type="transmembrane region" description="Helical" evidence="2">
    <location>
        <begin position="124"/>
        <end position="147"/>
    </location>
</feature>
<accession>A0A222NZ38</accession>
<keyword evidence="2" id="KW-0472">Membrane</keyword>
<reference evidence="4" key="1">
    <citation type="submission" date="2016-07" db="EMBL/GenBank/DDBJ databases">
        <authorList>
            <person name="Florea S."/>
            <person name="Webb J.S."/>
            <person name="Jaromczyk J."/>
            <person name="Schardl C.L."/>
        </authorList>
    </citation>
    <scope>NUCLEOTIDE SEQUENCE [LARGE SCALE GENOMIC DNA]</scope>
    <source>
        <strain evidence="4">CDC-D5610</strain>
    </source>
</reference>
<dbReference type="RefSeq" id="WP_094089962.1">
    <property type="nucleotide sequence ID" value="NZ_CP016397.1"/>
</dbReference>
<evidence type="ECO:0008006" key="5">
    <source>
        <dbReference type="Google" id="ProtNLM"/>
    </source>
</evidence>
<gene>
    <name evidence="3" type="ORF">clem_01365</name>
</gene>
<dbReference type="EMBL" id="CP016397">
    <property type="protein sequence ID" value="ASQ44839.1"/>
    <property type="molecule type" value="Genomic_DNA"/>
</dbReference>
<keyword evidence="1" id="KW-0175">Coiled coil</keyword>
<keyword evidence="4" id="KW-1185">Reference proteome</keyword>
<evidence type="ECO:0000256" key="2">
    <source>
        <dbReference type="SAM" id="Phobius"/>
    </source>
</evidence>
<evidence type="ECO:0000256" key="1">
    <source>
        <dbReference type="SAM" id="Coils"/>
    </source>
</evidence>
<evidence type="ECO:0000313" key="3">
    <source>
        <dbReference type="EMBL" id="ASQ44839.1"/>
    </source>
</evidence>
<dbReference type="OrthoDB" id="5653038at2"/>
<dbReference type="AlphaFoldDB" id="A0A222NZ38"/>
<keyword evidence="2" id="KW-1133">Transmembrane helix</keyword>
<feature type="transmembrane region" description="Helical" evidence="2">
    <location>
        <begin position="233"/>
        <end position="260"/>
    </location>
</feature>
<feature type="transmembrane region" description="Helical" evidence="2">
    <location>
        <begin position="266"/>
        <end position="288"/>
    </location>
</feature>
<feature type="transmembrane region" description="Helical" evidence="2">
    <location>
        <begin position="92"/>
        <end position="118"/>
    </location>
</feature>
<protein>
    <recommendedName>
        <fullName evidence="5">Coiled-coil protein</fullName>
    </recommendedName>
</protein>
<proteinExistence type="predicted"/>
<sequence>MAILLSTTSQDLISRLSKNSELTAIFQQQTTIEKAVLLSWLEKVQQTTTDEETAFLVASLNASLLKDFKESLQPSKPKKKEKPMSWLSRAKYLLLAIAGTLYFGCEGFDGVTAIMGIFSSVPTIAIFAVGTLFSVLSIIVFYSFDLVEISKNLGVKKGDAPKLLDVLLDEFQQIKAIRYELSKPGNKTQLQLEEDKKLAEMLLKRHQALNESRNKLKEALNNPYLKIARMATAAVAGIIFFSGGFFAGQTVALAIAGLFLTSVAATFWPVILASVVVGLAAFSVYWFVERPGIENLISRWKGLDKEKIDALCKSKVVDRETEKLQILLSNIEEKITPLNTTTILNEEKKELTQKIAGLESEKNALSLQATAFASRNSELLTEIERLQTQLKSLQESLVGVKSTQATAANRAIVDKKPTVALRYSANQTFFGETLLRKTKSLNDLWSSELVNQPLEKTANDYL</sequence>
<keyword evidence="2" id="KW-0812">Transmembrane</keyword>
<evidence type="ECO:0000313" key="4">
    <source>
        <dbReference type="Proteomes" id="UP000201728"/>
    </source>
</evidence>